<dbReference type="SUPFAM" id="SSF53448">
    <property type="entry name" value="Nucleotide-diphospho-sugar transferases"/>
    <property type="match status" value="2"/>
</dbReference>
<organism evidence="5 8">
    <name type="scientific">Streptococcus pneumoniae</name>
    <dbReference type="NCBI Taxonomy" id="1313"/>
    <lineage>
        <taxon>Bacteria</taxon>
        <taxon>Bacillati</taxon>
        <taxon>Bacillota</taxon>
        <taxon>Bacilli</taxon>
        <taxon>Lactobacillales</taxon>
        <taxon>Streptococcaceae</taxon>
        <taxon>Streptococcus</taxon>
    </lineage>
</organism>
<dbReference type="CDD" id="cd04194">
    <property type="entry name" value="GT8_A4GalT_like"/>
    <property type="match status" value="2"/>
</dbReference>
<dbReference type="InterPro" id="IPR002495">
    <property type="entry name" value="Glyco_trans_8"/>
</dbReference>
<reference evidence="6" key="1">
    <citation type="submission" date="2019-04" db="EMBL/GenBank/DDBJ databases">
        <authorList>
            <consortium name="Pathogen Informatics"/>
        </authorList>
    </citation>
    <scope>NUCLEOTIDE SEQUENCE</scope>
    <source>
        <strain evidence="6">GPSC13</strain>
    </source>
</reference>
<dbReference type="InterPro" id="IPR050748">
    <property type="entry name" value="Glycosyltrans_8_dom-fam"/>
</dbReference>
<reference evidence="5 8" key="2">
    <citation type="submission" date="2019-11" db="EMBL/GenBank/DDBJ databases">
        <title>Growth characteristics of pneumococcus vary with the chemical composition of the capsule and with environmental conditions.</title>
        <authorList>
            <person name="Tothpal A."/>
            <person name="Desobry K."/>
            <person name="Joshi S."/>
            <person name="Wyllie A.L."/>
            <person name="Weinberger D.M."/>
        </authorList>
    </citation>
    <scope>NUCLEOTIDE SEQUENCE [LARGE SCALE GENOMIC DNA]</scope>
    <source>
        <strain evidence="8">pnumococcus19F</strain>
        <strain evidence="5">Pnumococcus19F</strain>
    </source>
</reference>
<accession>A0A6I3UPW7</accession>
<dbReference type="EMBL" id="CAATGR010000007">
    <property type="protein sequence ID" value="VNP68006.1"/>
    <property type="molecule type" value="Genomic_DNA"/>
</dbReference>
<dbReference type="RefSeq" id="WP_054370044.1">
    <property type="nucleotide sequence ID" value="NZ_CAXKUH010000003.1"/>
</dbReference>
<dbReference type="Pfam" id="PF08759">
    <property type="entry name" value="GT-D"/>
    <property type="match status" value="1"/>
</dbReference>
<evidence type="ECO:0000256" key="3">
    <source>
        <dbReference type="ARBA" id="ARBA00022723"/>
    </source>
</evidence>
<keyword evidence="3" id="KW-0479">Metal-binding</keyword>
<keyword evidence="1" id="KW-0328">Glycosyltransferase</keyword>
<dbReference type="AlphaFoldDB" id="A0A6I3UPW7"/>
<dbReference type="PANTHER" id="PTHR13778:SF47">
    <property type="entry name" value="LIPOPOLYSACCHARIDE 1,3-GALACTOSYLTRANSFERASE"/>
    <property type="match status" value="1"/>
</dbReference>
<dbReference type="GO" id="GO:0016757">
    <property type="term" value="F:glycosyltransferase activity"/>
    <property type="evidence" value="ECO:0007669"/>
    <property type="project" value="UniProtKB-KW"/>
</dbReference>
<evidence type="ECO:0000256" key="1">
    <source>
        <dbReference type="ARBA" id="ARBA00022676"/>
    </source>
</evidence>
<evidence type="ECO:0000259" key="4">
    <source>
        <dbReference type="Pfam" id="PF08759"/>
    </source>
</evidence>
<gene>
    <name evidence="7" type="primary">gspA_4</name>
    <name evidence="6" type="synonym">gspA_2</name>
    <name evidence="5" type="ORF">GM536_07425</name>
    <name evidence="7" type="ORF">SAMEA2341556_00593</name>
    <name evidence="6" type="ORF">SAMEA2814122_01300</name>
</gene>
<feature type="domain" description="Glycosyltransferase GT-D fold" evidence="4">
    <location>
        <begin position="832"/>
        <end position="1055"/>
    </location>
</feature>
<evidence type="ECO:0000313" key="5">
    <source>
        <dbReference type="EMBL" id="MTV98915.1"/>
    </source>
</evidence>
<keyword evidence="2 5" id="KW-0808">Transferase</keyword>
<dbReference type="Gene3D" id="3.90.550.10">
    <property type="entry name" value="Spore Coat Polysaccharide Biosynthesis Protein SpsA, Chain A"/>
    <property type="match status" value="2"/>
</dbReference>
<dbReference type="InterPro" id="IPR014869">
    <property type="entry name" value="GT-D"/>
</dbReference>
<sequence>MKAIVLAGDKNYLTPMLTTIKSILYYNQQVKIYILHQNIPSDWFHELKIQVEKLGSVVEGIYIGDTIDVEWKTQEHISPIAYARYLIPRLIKEERVIYLDSDIIVNGDLSSLFELDFGDYSIAAVRDADGNGFNSGVLVIDSQKWREKDVTSILFDKTVEYMSYLDHTDTDRFNGDQTIFNLVFQNHWLELDKRFNLQVGHDVIAFYSHWDSHFELDEEPLIIHYTTYRKPWTTLMGYRYRDLWWSFHDVTFDQISDHYQGRFAVKRVYDFHDINLFTFTDSQDFLYIEELAQTLPNIGFHIGAYTDMGDILLALDKYPNVYLYPSMVGAVIDEMIEKSDAYLDIHKGSPMNFIVNRYTSADRPVLTFDVTNKNQLEQIVISSQSPQPMIEAIKELKKDKMDMKAIVLGANYQYADKVLTTIKSICCHNRGLRFYLINSDFPTEWFYNLNRKLKELDCEIVNARVNSSHISQYKTNIHYTTFLRYFISDFVEEDKVLYLDCDLVVTRDLSPLFDVELGDYPLAAVKDLGAQVYFNEHGFNAGVLLINNRLWKQEEVRKQLIEMTNELHDKVAQDDQSILNLLFKDRWLVLDFKYNCITLHTHFSDYRPESGTYPPIIHYLTERKPWGLYERSIYRDVWWYYNAQDWSDIGEATPCLTKDQVSQYTGVQHSGVQHSAFIYTFSCDLRNIECLIEGLPNVKFYIAAPVMVADSITDLLAYPNVSVLSDIAGQPPLIDSLVEGCDFLLDINADIEVDGIIERFRQAGKPVFAFESVVHGEQGQFLYDQAHPEEMVLAIEAYCQNGELPVKKLKSYPKVLDIQQSLDYILEHHFSVIRYGDGEMDIMMGHGIPYQDYDENLAEQLRSMIQLESSPELLVCLSDVFEGLERYNPEAVNFWQEHLEHYKEAYHRFCTASFYGSTFISRPYMDLKDKTASVAHFEKLKQLWDERDILIVEGENSRSGVGNDLFDNARSVERIICPSRNAYGKVQVIQEAVEKYADGKLVFLMLGPTAKVLAYHLSQKGIQAIDLGHVDSEYEWFKMGATSKVKFSHKHTAEHNFDQEIQFVEDEIYNKQVVVRI</sequence>
<dbReference type="NCBIfam" id="TIGR03728">
    <property type="entry name" value="glyco_access_1"/>
    <property type="match status" value="1"/>
</dbReference>
<proteinExistence type="predicted"/>
<evidence type="ECO:0000313" key="6">
    <source>
        <dbReference type="EMBL" id="VNP68006.1"/>
    </source>
</evidence>
<protein>
    <submittedName>
        <fullName evidence="6">Glycosyl transferase</fullName>
    </submittedName>
    <submittedName>
        <fullName evidence="5">SP_1767 family glycosyltransferase</fullName>
    </submittedName>
</protein>
<dbReference type="EMBL" id="CAATHE010000003">
    <property type="protein sequence ID" value="VNP90338.1"/>
    <property type="molecule type" value="Genomic_DNA"/>
</dbReference>
<dbReference type="InterPro" id="IPR029044">
    <property type="entry name" value="Nucleotide-diphossugar_trans"/>
</dbReference>
<dbReference type="EMBL" id="WNIA01000037">
    <property type="protein sequence ID" value="MTV98915.1"/>
    <property type="molecule type" value="Genomic_DNA"/>
</dbReference>
<dbReference type="GO" id="GO:0046872">
    <property type="term" value="F:metal ion binding"/>
    <property type="evidence" value="ECO:0007669"/>
    <property type="project" value="UniProtKB-KW"/>
</dbReference>
<name>A0A6I3UPW7_STREE</name>
<evidence type="ECO:0000313" key="7">
    <source>
        <dbReference type="EMBL" id="VNP90338.1"/>
    </source>
</evidence>
<dbReference type="PANTHER" id="PTHR13778">
    <property type="entry name" value="GLYCOSYLTRANSFERASE 8 DOMAIN-CONTAINING PROTEIN"/>
    <property type="match status" value="1"/>
</dbReference>
<dbReference type="Proteomes" id="UP000437160">
    <property type="component" value="Unassembled WGS sequence"/>
</dbReference>
<dbReference type="Pfam" id="PF01501">
    <property type="entry name" value="Glyco_transf_8"/>
    <property type="match status" value="2"/>
</dbReference>
<evidence type="ECO:0000313" key="8">
    <source>
        <dbReference type="Proteomes" id="UP000437160"/>
    </source>
</evidence>
<evidence type="ECO:0000256" key="2">
    <source>
        <dbReference type="ARBA" id="ARBA00022679"/>
    </source>
</evidence>